<accession>A0A533QGB3</accession>
<dbReference type="AlphaFoldDB" id="A0A533QGB3"/>
<reference evidence="1 2" key="1">
    <citation type="submission" date="2019-04" db="EMBL/GenBank/DDBJ databases">
        <title>Genome of a novel bacterium Candidatus Jettenia ecosi reconstructed from metagenome of an anammox bioreactor.</title>
        <authorList>
            <person name="Mardanov A.V."/>
            <person name="Beletsky A.V."/>
            <person name="Ravin N.V."/>
            <person name="Botchkova E.A."/>
            <person name="Litti Y.V."/>
            <person name="Nozhevnikova A.N."/>
        </authorList>
    </citation>
    <scope>NUCLEOTIDE SEQUENCE [LARGE SCALE GENOMIC DNA]</scope>
    <source>
        <strain evidence="1">J2</strain>
    </source>
</reference>
<gene>
    <name evidence="1" type="ORF">JETT_2062</name>
</gene>
<dbReference type="EMBL" id="SULG01000039">
    <property type="protein sequence ID" value="TLD41701.1"/>
    <property type="molecule type" value="Genomic_DNA"/>
</dbReference>
<sequence>MNQKLENQFYYAMIELYQRAQDECDYNSKRFLNVVNEHGGLETARILLNSTVVSDGYTAMWERQRLDLTVEAITLKPEWKELFSNDERKIAKNGLNNKDIYHT</sequence>
<evidence type="ECO:0000313" key="2">
    <source>
        <dbReference type="Proteomes" id="UP000319783"/>
    </source>
</evidence>
<organism evidence="1 2">
    <name type="scientific">Candidatus Jettenia ecosi</name>
    <dbReference type="NCBI Taxonomy" id="2494326"/>
    <lineage>
        <taxon>Bacteria</taxon>
        <taxon>Pseudomonadati</taxon>
        <taxon>Planctomycetota</taxon>
        <taxon>Candidatus Brocadiia</taxon>
        <taxon>Candidatus Brocadiales</taxon>
        <taxon>Candidatus Brocadiaceae</taxon>
        <taxon>Candidatus Jettenia</taxon>
    </lineage>
</organism>
<proteinExistence type="predicted"/>
<evidence type="ECO:0000313" key="1">
    <source>
        <dbReference type="EMBL" id="TLD41701.1"/>
    </source>
</evidence>
<dbReference type="Proteomes" id="UP000319783">
    <property type="component" value="Unassembled WGS sequence"/>
</dbReference>
<protein>
    <submittedName>
        <fullName evidence="1">Uncharacterized protein</fullName>
    </submittedName>
</protein>
<name>A0A533QGB3_9BACT</name>
<comment type="caution">
    <text evidence="1">The sequence shown here is derived from an EMBL/GenBank/DDBJ whole genome shotgun (WGS) entry which is preliminary data.</text>
</comment>